<evidence type="ECO:0000256" key="7">
    <source>
        <dbReference type="ARBA" id="ARBA00023136"/>
    </source>
</evidence>
<keyword evidence="4" id="KW-0997">Cell inner membrane</keyword>
<dbReference type="Gene3D" id="3.30.2090.10">
    <property type="entry name" value="Multidrug efflux transporter AcrB TolC docking domain, DN and DC subdomains"/>
    <property type="match status" value="2"/>
</dbReference>
<dbReference type="PANTHER" id="PTHR32063">
    <property type="match status" value="1"/>
</dbReference>
<proteinExistence type="predicted"/>
<dbReference type="Gene3D" id="3.30.70.1320">
    <property type="entry name" value="Multidrug efflux transporter AcrB pore domain like"/>
    <property type="match status" value="1"/>
</dbReference>
<dbReference type="Pfam" id="PF00873">
    <property type="entry name" value="ACR_tran"/>
    <property type="match status" value="1"/>
</dbReference>
<keyword evidence="10" id="KW-1185">Reference proteome</keyword>
<evidence type="ECO:0000256" key="2">
    <source>
        <dbReference type="ARBA" id="ARBA00022448"/>
    </source>
</evidence>
<feature type="transmembrane region" description="Helical" evidence="8">
    <location>
        <begin position="383"/>
        <end position="407"/>
    </location>
</feature>
<dbReference type="GO" id="GO:0042910">
    <property type="term" value="F:xenobiotic transmembrane transporter activity"/>
    <property type="evidence" value="ECO:0007669"/>
    <property type="project" value="TreeGrafter"/>
</dbReference>
<feature type="transmembrane region" description="Helical" evidence="8">
    <location>
        <begin position="523"/>
        <end position="543"/>
    </location>
</feature>
<keyword evidence="2" id="KW-0813">Transport</keyword>
<sequence length="1020" mass="110714">MRFTDVFIQRPVLAIVVSSLLLLLGGASLSKVGLRQFPALERSVIYINTYYPGASARTVQGFVTTPLQSRIAGARGVEYMTSDSNPGVSNITVHVRLGENSTDVLNEVIAKVSEARQELPRDIEEPIITASAGGDNLIWLGFNSEQMTLYQVTDFLMRNVQPEIATLPGVGKAQVYGYRLSMRIWLDPVRMAALGVTATDINSAIQRDNFISAAGATEGNLVRVTVDAHTTLQTEEEFSNLVVRQSGDERILLGDVAEIELGPETDQKKTLSSGRETVFLSIATTPDANPLSVSRVVHETLPKIEAILPADMEMLLDWDASIVIDEAISQVVTTLLEAALIVILVIYLFLGSLRVVLIPLIAIPLSLIGVILLIFAMGFSLNLLTLLAMVIAIGLVVDDAIVVVENVHRHIEEGATPYEAAVEGAREVAWPVVAMTLTLAAVYAPISFIGGLTGALFSEFALALAGAVIVSGIVALTLSPMMCSRVLSDVDHQGRFASWLDRQFEALISRYQKVLGACLDNRGAVLLLAGVLLLSLPVLFSLGQEELAPEEDTGGVYVTGDAPRYANLDYSTYYLKQLVDLWKEIPEFSHSWQVIQPSSNFGGISLYHWDERERKQQDLLLELQNKLGQITGMELFAFGDPALPGSDAGLPVSFVVASTADYREVMRVGEELLAAARDSGKFAFVMQTLDFDRPEITVEVDRDRASRLGISMQAVGETLAVMLGEAEVNRFTLEGRSYKVIPQAGSNFRLTRDELERYYLRTDSNQLVPLSAVVTLDSRIEPNTLSQYQQLNSTTVQGLMMPPNSLGAGLEFLEQTLSEIAPAGFRVGYTGTSRRFVQESASFPTLFALSLTLIFLVLAAQFNSFRDPLVVLVTVPLSIFGAVVPIALGFATLNIYTQVGLLTLIGLISKHGILIVEFSNKLVDKGMERREAVLQGASKRLRPILMTTFATVLGVWPLVIASGAGAESHFSIGLMITAGMLVGTLFTLFVVPVFYLPFTRAGKNRAATQSSAANTGKLPA</sequence>
<dbReference type="EMBL" id="SMSE01000004">
    <property type="protein sequence ID" value="TDG12103.1"/>
    <property type="molecule type" value="Genomic_DNA"/>
</dbReference>
<dbReference type="PRINTS" id="PR00702">
    <property type="entry name" value="ACRIFLAVINRP"/>
</dbReference>
<evidence type="ECO:0000256" key="6">
    <source>
        <dbReference type="ARBA" id="ARBA00022989"/>
    </source>
</evidence>
<dbReference type="FunFam" id="1.20.1640.10:FF:000001">
    <property type="entry name" value="Efflux pump membrane transporter"/>
    <property type="match status" value="1"/>
</dbReference>
<dbReference type="RefSeq" id="WP_133214997.1">
    <property type="nucleotide sequence ID" value="NZ_SMSE01000004.1"/>
</dbReference>
<accession>A0A4R5LP13</accession>
<organism evidence="9 10">
    <name type="scientific">Seongchinamella unica</name>
    <dbReference type="NCBI Taxonomy" id="2547392"/>
    <lineage>
        <taxon>Bacteria</taxon>
        <taxon>Pseudomonadati</taxon>
        <taxon>Pseudomonadota</taxon>
        <taxon>Gammaproteobacteria</taxon>
        <taxon>Cellvibrionales</taxon>
        <taxon>Halieaceae</taxon>
        <taxon>Seongchinamella</taxon>
    </lineage>
</organism>
<name>A0A4R5LP13_9GAMM</name>
<gene>
    <name evidence="9" type="ORF">E2F43_17280</name>
</gene>
<feature type="transmembrane region" description="Helical" evidence="8">
    <location>
        <begin position="944"/>
        <end position="966"/>
    </location>
</feature>
<protein>
    <submittedName>
        <fullName evidence="9">Multidrug efflux protein</fullName>
    </submittedName>
</protein>
<dbReference type="Gene3D" id="3.30.70.1440">
    <property type="entry name" value="Multidrug efflux transporter AcrB pore domain"/>
    <property type="match status" value="1"/>
</dbReference>
<evidence type="ECO:0000256" key="1">
    <source>
        <dbReference type="ARBA" id="ARBA00004429"/>
    </source>
</evidence>
<keyword evidence="5 8" id="KW-0812">Transmembrane</keyword>
<comment type="caution">
    <text evidence="9">The sequence shown here is derived from an EMBL/GenBank/DDBJ whole genome shotgun (WGS) entry which is preliminary data.</text>
</comment>
<feature type="transmembrane region" description="Helical" evidence="8">
    <location>
        <begin position="460"/>
        <end position="478"/>
    </location>
</feature>
<dbReference type="Proteomes" id="UP000295554">
    <property type="component" value="Unassembled WGS sequence"/>
</dbReference>
<dbReference type="SUPFAM" id="SSF82866">
    <property type="entry name" value="Multidrug efflux transporter AcrB transmembrane domain"/>
    <property type="match status" value="2"/>
</dbReference>
<feature type="transmembrane region" description="Helical" evidence="8">
    <location>
        <begin position="357"/>
        <end position="377"/>
    </location>
</feature>
<evidence type="ECO:0000256" key="3">
    <source>
        <dbReference type="ARBA" id="ARBA00022475"/>
    </source>
</evidence>
<dbReference type="InterPro" id="IPR001036">
    <property type="entry name" value="Acrflvin-R"/>
</dbReference>
<evidence type="ECO:0000313" key="9">
    <source>
        <dbReference type="EMBL" id="TDG12103.1"/>
    </source>
</evidence>
<feature type="transmembrane region" description="Helical" evidence="8">
    <location>
        <begin position="331"/>
        <end position="350"/>
    </location>
</feature>
<feature type="transmembrane region" description="Helical" evidence="8">
    <location>
        <begin position="428"/>
        <end position="448"/>
    </location>
</feature>
<evidence type="ECO:0000256" key="8">
    <source>
        <dbReference type="SAM" id="Phobius"/>
    </source>
</evidence>
<dbReference type="PANTHER" id="PTHR32063:SF14">
    <property type="entry name" value="BLL4319 PROTEIN"/>
    <property type="match status" value="1"/>
</dbReference>
<dbReference type="Gene3D" id="1.20.1640.10">
    <property type="entry name" value="Multidrug efflux transporter AcrB transmembrane domain"/>
    <property type="match status" value="2"/>
</dbReference>
<keyword evidence="3" id="KW-1003">Cell membrane</keyword>
<dbReference type="Gene3D" id="3.30.70.1430">
    <property type="entry name" value="Multidrug efflux transporter AcrB pore domain"/>
    <property type="match status" value="2"/>
</dbReference>
<dbReference type="AlphaFoldDB" id="A0A4R5LP13"/>
<feature type="transmembrane region" description="Helical" evidence="8">
    <location>
        <begin position="869"/>
        <end position="893"/>
    </location>
</feature>
<reference evidence="9 10" key="1">
    <citation type="submission" date="2019-03" db="EMBL/GenBank/DDBJ databases">
        <title>Seongchinamella monodicae gen. nov., sp. nov., a novel member of the Gammaproteobacteria isolated from a tidal mudflat of beach.</title>
        <authorList>
            <person name="Yang H.G."/>
            <person name="Kang J.W."/>
            <person name="Lee S.D."/>
        </authorList>
    </citation>
    <scope>NUCLEOTIDE SEQUENCE [LARGE SCALE GENOMIC DNA]</scope>
    <source>
        <strain evidence="9 10">GH4-78</strain>
    </source>
</reference>
<evidence type="ECO:0000256" key="4">
    <source>
        <dbReference type="ARBA" id="ARBA00022519"/>
    </source>
</evidence>
<keyword evidence="6 8" id="KW-1133">Transmembrane helix</keyword>
<evidence type="ECO:0000313" key="10">
    <source>
        <dbReference type="Proteomes" id="UP000295554"/>
    </source>
</evidence>
<dbReference type="InterPro" id="IPR027463">
    <property type="entry name" value="AcrB_DN_DC_subdom"/>
</dbReference>
<dbReference type="SUPFAM" id="SSF82714">
    <property type="entry name" value="Multidrug efflux transporter AcrB TolC docking domain, DN and DC subdomains"/>
    <property type="match status" value="2"/>
</dbReference>
<feature type="transmembrane region" description="Helical" evidence="8">
    <location>
        <begin position="899"/>
        <end position="923"/>
    </location>
</feature>
<keyword evidence="7 8" id="KW-0472">Membrane</keyword>
<evidence type="ECO:0000256" key="5">
    <source>
        <dbReference type="ARBA" id="ARBA00022692"/>
    </source>
</evidence>
<dbReference type="SUPFAM" id="SSF82693">
    <property type="entry name" value="Multidrug efflux transporter AcrB pore domain, PN1, PN2, PC1 and PC2 subdomains"/>
    <property type="match status" value="4"/>
</dbReference>
<comment type="subcellular location">
    <subcellularLocation>
        <location evidence="1">Cell inner membrane</location>
        <topology evidence="1">Multi-pass membrane protein</topology>
    </subcellularLocation>
</comment>
<feature type="transmembrane region" description="Helical" evidence="8">
    <location>
        <begin position="843"/>
        <end position="862"/>
    </location>
</feature>
<dbReference type="GO" id="GO:0005886">
    <property type="term" value="C:plasma membrane"/>
    <property type="evidence" value="ECO:0007669"/>
    <property type="project" value="UniProtKB-SubCell"/>
</dbReference>
<feature type="transmembrane region" description="Helical" evidence="8">
    <location>
        <begin position="972"/>
        <end position="996"/>
    </location>
</feature>
<dbReference type="OrthoDB" id="9757904at2"/>